<dbReference type="Proteomes" id="UP000253918">
    <property type="component" value="Unassembled WGS sequence"/>
</dbReference>
<keyword evidence="2" id="KW-0808">Transferase</keyword>
<name>A0A369VTR7_9SPHN</name>
<dbReference type="InterPro" id="IPR016181">
    <property type="entry name" value="Acyl_CoA_acyltransferase"/>
</dbReference>
<gene>
    <name evidence="2" type="ORF">DVW87_11240</name>
</gene>
<dbReference type="AlphaFoldDB" id="A0A369VTR7"/>
<dbReference type="InterPro" id="IPR000182">
    <property type="entry name" value="GNAT_dom"/>
</dbReference>
<dbReference type="PANTHER" id="PTHR43792:SF1">
    <property type="entry name" value="N-ACETYLTRANSFERASE DOMAIN-CONTAINING PROTEIN"/>
    <property type="match status" value="1"/>
</dbReference>
<dbReference type="GO" id="GO:0016747">
    <property type="term" value="F:acyltransferase activity, transferring groups other than amino-acyl groups"/>
    <property type="evidence" value="ECO:0007669"/>
    <property type="project" value="InterPro"/>
</dbReference>
<evidence type="ECO:0000259" key="1">
    <source>
        <dbReference type="PROSITE" id="PS51186"/>
    </source>
</evidence>
<dbReference type="PROSITE" id="PS51186">
    <property type="entry name" value="GNAT"/>
    <property type="match status" value="1"/>
</dbReference>
<comment type="caution">
    <text evidence="2">The sequence shown here is derived from an EMBL/GenBank/DDBJ whole genome shotgun (WGS) entry which is preliminary data.</text>
</comment>
<dbReference type="OrthoDB" id="5295305at2"/>
<keyword evidence="3" id="KW-1185">Reference proteome</keyword>
<dbReference type="RefSeq" id="WP_114687837.1">
    <property type="nucleotide sequence ID" value="NZ_QQNB01000002.1"/>
</dbReference>
<dbReference type="PANTHER" id="PTHR43792">
    <property type="entry name" value="GNAT FAMILY, PUTATIVE (AFU_ORTHOLOGUE AFUA_3G00765)-RELATED-RELATED"/>
    <property type="match status" value="1"/>
</dbReference>
<proteinExistence type="predicted"/>
<organism evidence="2 3">
    <name type="scientific">Sphingomonas aracearum</name>
    <dbReference type="NCBI Taxonomy" id="2283317"/>
    <lineage>
        <taxon>Bacteria</taxon>
        <taxon>Pseudomonadati</taxon>
        <taxon>Pseudomonadota</taxon>
        <taxon>Alphaproteobacteria</taxon>
        <taxon>Sphingomonadales</taxon>
        <taxon>Sphingomonadaceae</taxon>
        <taxon>Sphingomonas</taxon>
    </lineage>
</organism>
<accession>A0A369VTR7</accession>
<sequence length="177" mass="19169">MSLPASFSSARLHLRPIDLDDAASLHALFGEPAAMRWWSHPPLADVEDTRAKLEQMRGTPGWCNWAIVPAEGGAAIGTLSAHEKRQGRVFEIGYGLVPAHGGHGFAREAVSALLDQLFGPAGARRAFADTDPDNAASNRLLAALGFRQEGRLRAEWETHIGVRDSLIWGLLAGEWRG</sequence>
<protein>
    <submittedName>
        <fullName evidence="2">N-acetyltransferase</fullName>
    </submittedName>
</protein>
<dbReference type="SUPFAM" id="SSF55729">
    <property type="entry name" value="Acyl-CoA N-acyltransferases (Nat)"/>
    <property type="match status" value="1"/>
</dbReference>
<feature type="domain" description="N-acetyltransferase" evidence="1">
    <location>
        <begin position="12"/>
        <end position="167"/>
    </location>
</feature>
<evidence type="ECO:0000313" key="3">
    <source>
        <dbReference type="Proteomes" id="UP000253918"/>
    </source>
</evidence>
<dbReference type="Gene3D" id="3.40.630.30">
    <property type="match status" value="1"/>
</dbReference>
<dbReference type="InterPro" id="IPR051531">
    <property type="entry name" value="N-acetyltransferase"/>
</dbReference>
<reference evidence="2 3" key="1">
    <citation type="submission" date="2018-07" db="EMBL/GenBank/DDBJ databases">
        <title>a novel species of Sphingomonas isolated from the rhizosphere soil of Araceae plant.</title>
        <authorList>
            <person name="Zhiyong W."/>
            <person name="Qinglan Z."/>
            <person name="Zhiwei F."/>
            <person name="Ding X."/>
            <person name="Gejiao W."/>
            <person name="Shixue Z."/>
        </authorList>
    </citation>
    <scope>NUCLEOTIDE SEQUENCE [LARGE SCALE GENOMIC DNA]</scope>
    <source>
        <strain evidence="2 3">WZY 27</strain>
    </source>
</reference>
<dbReference type="EMBL" id="QQNB01000002">
    <property type="protein sequence ID" value="RDE05768.1"/>
    <property type="molecule type" value="Genomic_DNA"/>
</dbReference>
<evidence type="ECO:0000313" key="2">
    <source>
        <dbReference type="EMBL" id="RDE05768.1"/>
    </source>
</evidence>
<dbReference type="Pfam" id="PF13302">
    <property type="entry name" value="Acetyltransf_3"/>
    <property type="match status" value="1"/>
</dbReference>